<dbReference type="AlphaFoldDB" id="A0A7C5YXD9"/>
<organism evidence="1">
    <name type="scientific">candidate division CPR3 bacterium</name>
    <dbReference type="NCBI Taxonomy" id="2268181"/>
    <lineage>
        <taxon>Bacteria</taxon>
        <taxon>Bacteria division CPR3</taxon>
    </lineage>
</organism>
<reference evidence="1" key="1">
    <citation type="journal article" date="2020" name="mSystems">
        <title>Genome- and Community-Level Interaction Insights into Carbon Utilization and Element Cycling Functions of Hydrothermarchaeota in Hydrothermal Sediment.</title>
        <authorList>
            <person name="Zhou Z."/>
            <person name="Liu Y."/>
            <person name="Xu W."/>
            <person name="Pan J."/>
            <person name="Luo Z.H."/>
            <person name="Li M."/>
        </authorList>
    </citation>
    <scope>NUCLEOTIDE SEQUENCE [LARGE SCALE GENOMIC DNA]</scope>
    <source>
        <strain evidence="1">SpSt-1042</strain>
    </source>
</reference>
<proteinExistence type="predicted"/>
<accession>A0A7C5YXD9</accession>
<name>A0A7C5YXD9_UNCC3</name>
<dbReference type="EMBL" id="DRVY01000022">
    <property type="protein sequence ID" value="HHR92043.1"/>
    <property type="molecule type" value="Genomic_DNA"/>
</dbReference>
<evidence type="ECO:0000313" key="1">
    <source>
        <dbReference type="EMBL" id="HHR92043.1"/>
    </source>
</evidence>
<sequence length="82" mass="9398">MCDVITYDGSILSLEPEKCDAALKAFHEGYGKNLTNNEIVYILLFSILYPFSLKENLIELANRNLNAHKLVRKLKKRDVTKV</sequence>
<comment type="caution">
    <text evidence="1">The sequence shown here is derived from an EMBL/GenBank/DDBJ whole genome shotgun (WGS) entry which is preliminary data.</text>
</comment>
<protein>
    <submittedName>
        <fullName evidence="1">Uncharacterized protein</fullName>
    </submittedName>
</protein>
<gene>
    <name evidence="1" type="ORF">ENL96_00825</name>
</gene>